<dbReference type="SUPFAM" id="SSF81606">
    <property type="entry name" value="PP2C-like"/>
    <property type="match status" value="1"/>
</dbReference>
<dbReference type="InterPro" id="IPR036457">
    <property type="entry name" value="PPM-type-like_dom_sf"/>
</dbReference>
<dbReference type="Gene3D" id="3.60.40.10">
    <property type="entry name" value="PPM-type phosphatase domain"/>
    <property type="match status" value="1"/>
</dbReference>
<evidence type="ECO:0000259" key="1">
    <source>
        <dbReference type="Pfam" id="PF13672"/>
    </source>
</evidence>
<proteinExistence type="predicted"/>
<dbReference type="Pfam" id="PF13672">
    <property type="entry name" value="PP2C_2"/>
    <property type="match status" value="1"/>
</dbReference>
<dbReference type="AlphaFoldDB" id="E1YLF5"/>
<evidence type="ECO:0000313" key="2">
    <source>
        <dbReference type="EMBL" id="CBX30938.1"/>
    </source>
</evidence>
<feature type="domain" description="PPM-type phosphatase" evidence="1">
    <location>
        <begin position="33"/>
        <end position="247"/>
    </location>
</feature>
<reference evidence="2" key="1">
    <citation type="journal article" date="2011" name="Environ. Microbiol.">
        <title>Genomic insights into the metabolic potential of the polycyclic aromatic hydrocarbon degrading sulfate-reducing Deltaproteobacterium N47.</title>
        <authorList>
            <person name="Bergmann F."/>
            <person name="Selesi D."/>
            <person name="Weinmaier T."/>
            <person name="Tischler P."/>
            <person name="Rattei T."/>
            <person name="Meckenstock R.U."/>
        </authorList>
    </citation>
    <scope>NUCLEOTIDE SEQUENCE</scope>
</reference>
<sequence>MRGKSQLLMETEHILAKGSGRINEDTLVMEKNLFGVFDGAASLDKAFFGSKKTGGMIASSTACSVFSKNHYPLIELAKAANKAINDEMISHGVNLSARESLWSTSAAVVRLRKKGLEWIQTGDSFIILIYRDNSYRILTQRDDHDFETLSIWKSMSESSTILIHEALADQIRKTRYGMNISYGVLNGEKEAETFLKSGVESLEDVKEVLVFTDGLNIPVETPEKEKNFDILVERFLSLGLKGLKEHIREIEKNDPRCIKYPRFKCHDDIAAICIRPDI</sequence>
<accession>E1YLF5</accession>
<protein>
    <recommendedName>
        <fullName evidence="1">PPM-type phosphatase domain-containing protein</fullName>
    </recommendedName>
</protein>
<organism evidence="2">
    <name type="scientific">uncultured Desulfobacterium sp</name>
    <dbReference type="NCBI Taxonomy" id="201089"/>
    <lineage>
        <taxon>Bacteria</taxon>
        <taxon>Pseudomonadati</taxon>
        <taxon>Thermodesulfobacteriota</taxon>
        <taxon>Desulfobacteria</taxon>
        <taxon>Desulfobacterales</taxon>
        <taxon>Desulfobacteriaceae</taxon>
        <taxon>Desulfobacterium</taxon>
        <taxon>environmental samples</taxon>
    </lineage>
</organism>
<gene>
    <name evidence="2" type="ORF">N47_E44500</name>
</gene>
<dbReference type="InterPro" id="IPR001932">
    <property type="entry name" value="PPM-type_phosphatase-like_dom"/>
</dbReference>
<dbReference type="EMBL" id="FR695877">
    <property type="protein sequence ID" value="CBX30938.1"/>
    <property type="molecule type" value="Genomic_DNA"/>
</dbReference>
<name>E1YLF5_9BACT</name>